<sequence length="130" mass="13685">MGSDAAPKYHYPLYLGGVAACITTLGTHPLDLVKVQLQSNPVKGSVINSLTSIYHAYGVRGFYQGISAGLLRQMTYSTARFGAYDAIKAKLNINSNTSPFYQLVLASSAAGAIGGIFGNPADLVNVQNAK</sequence>
<organism evidence="1 2">
    <name type="scientific">Entomophthora muscae</name>
    <dbReference type="NCBI Taxonomy" id="34485"/>
    <lineage>
        <taxon>Eukaryota</taxon>
        <taxon>Fungi</taxon>
        <taxon>Fungi incertae sedis</taxon>
        <taxon>Zoopagomycota</taxon>
        <taxon>Entomophthoromycotina</taxon>
        <taxon>Entomophthoromycetes</taxon>
        <taxon>Entomophthorales</taxon>
        <taxon>Entomophthoraceae</taxon>
        <taxon>Entomophthora</taxon>
    </lineage>
</organism>
<dbReference type="Proteomes" id="UP001165960">
    <property type="component" value="Unassembled WGS sequence"/>
</dbReference>
<accession>A0ACC2UGC8</accession>
<protein>
    <submittedName>
        <fullName evidence="1">Uncharacterized protein</fullName>
    </submittedName>
</protein>
<gene>
    <name evidence="1" type="ORF">DSO57_1010155</name>
</gene>
<reference evidence="1" key="1">
    <citation type="submission" date="2022-04" db="EMBL/GenBank/DDBJ databases">
        <title>Genome of the entomopathogenic fungus Entomophthora muscae.</title>
        <authorList>
            <person name="Elya C."/>
            <person name="Lovett B.R."/>
            <person name="Lee E."/>
            <person name="Macias A.M."/>
            <person name="Hajek A.E."/>
            <person name="De Bivort B.L."/>
            <person name="Kasson M.T."/>
            <person name="De Fine Licht H.H."/>
            <person name="Stajich J.E."/>
        </authorList>
    </citation>
    <scope>NUCLEOTIDE SEQUENCE</scope>
    <source>
        <strain evidence="1">Berkeley</strain>
    </source>
</reference>
<evidence type="ECO:0000313" key="1">
    <source>
        <dbReference type="EMBL" id="KAJ9085815.1"/>
    </source>
</evidence>
<name>A0ACC2UGC8_9FUNG</name>
<proteinExistence type="predicted"/>
<evidence type="ECO:0000313" key="2">
    <source>
        <dbReference type="Proteomes" id="UP001165960"/>
    </source>
</evidence>
<keyword evidence="2" id="KW-1185">Reference proteome</keyword>
<comment type="caution">
    <text evidence="1">The sequence shown here is derived from an EMBL/GenBank/DDBJ whole genome shotgun (WGS) entry which is preliminary data.</text>
</comment>
<dbReference type="EMBL" id="QTSX02000743">
    <property type="protein sequence ID" value="KAJ9085815.1"/>
    <property type="molecule type" value="Genomic_DNA"/>
</dbReference>